<name>A0A231UTZ2_9HYPH</name>
<dbReference type="PRINTS" id="PR00368">
    <property type="entry name" value="FADPNR"/>
</dbReference>
<dbReference type="Pfam" id="PF07992">
    <property type="entry name" value="Pyr_redox_2"/>
    <property type="match status" value="1"/>
</dbReference>
<dbReference type="InterPro" id="IPR023753">
    <property type="entry name" value="FAD/NAD-binding_dom"/>
</dbReference>
<evidence type="ECO:0000256" key="1">
    <source>
        <dbReference type="ARBA" id="ARBA00001974"/>
    </source>
</evidence>
<dbReference type="EMBL" id="NBYO01000003">
    <property type="protein sequence ID" value="OXS99407.1"/>
    <property type="molecule type" value="Genomic_DNA"/>
</dbReference>
<evidence type="ECO:0000259" key="6">
    <source>
        <dbReference type="Pfam" id="PF14759"/>
    </source>
</evidence>
<gene>
    <name evidence="7" type="ORF">B7H23_14705</name>
</gene>
<dbReference type="InterPro" id="IPR050446">
    <property type="entry name" value="FAD-oxidoreductase/Apoptosis"/>
</dbReference>
<evidence type="ECO:0000256" key="4">
    <source>
        <dbReference type="ARBA" id="ARBA00023002"/>
    </source>
</evidence>
<evidence type="ECO:0008006" key="9">
    <source>
        <dbReference type="Google" id="ProtNLM"/>
    </source>
</evidence>
<dbReference type="AlphaFoldDB" id="A0A231UTZ2"/>
<dbReference type="Pfam" id="PF14759">
    <property type="entry name" value="Reductase_C"/>
    <property type="match status" value="1"/>
</dbReference>
<dbReference type="RefSeq" id="WP_094078184.1">
    <property type="nucleotide sequence ID" value="NZ_NBYO01000003.1"/>
</dbReference>
<comment type="caution">
    <text evidence="7">The sequence shown here is derived from an EMBL/GenBank/DDBJ whole genome shotgun (WGS) entry which is preliminary data.</text>
</comment>
<dbReference type="InterPro" id="IPR016156">
    <property type="entry name" value="FAD/NAD-linked_Rdtase_dimer_sf"/>
</dbReference>
<reference evidence="8" key="1">
    <citation type="journal article" date="2017" name="Int. J. Syst. Evol. Microbiol.">
        <title>Notoacmeibacter marinus gen. nov., sp. nov., isolated from the gut of a limpet and proposal of Notoacmeibacteraceae fam. nov. in the order Rhizobiales of the class Alphaproteobacteria.</title>
        <authorList>
            <person name="Huang Z."/>
            <person name="Guo F."/>
            <person name="Lai Q."/>
        </authorList>
    </citation>
    <scope>NUCLEOTIDE SEQUENCE [LARGE SCALE GENOMIC DNA]</scope>
    <source>
        <strain evidence="8">XMTR2A4</strain>
    </source>
</reference>
<proteinExistence type="predicted"/>
<protein>
    <recommendedName>
        <fullName evidence="9">Pyridine nucleotide-disulfide oxidoreductase</fullName>
    </recommendedName>
</protein>
<evidence type="ECO:0000256" key="2">
    <source>
        <dbReference type="ARBA" id="ARBA00022630"/>
    </source>
</evidence>
<keyword evidence="4" id="KW-0560">Oxidoreductase</keyword>
<dbReference type="PANTHER" id="PTHR43557">
    <property type="entry name" value="APOPTOSIS-INDUCING FACTOR 1"/>
    <property type="match status" value="1"/>
</dbReference>
<dbReference type="PANTHER" id="PTHR43557:SF2">
    <property type="entry name" value="RIESKE DOMAIN-CONTAINING PROTEIN-RELATED"/>
    <property type="match status" value="1"/>
</dbReference>
<dbReference type="PRINTS" id="PR00411">
    <property type="entry name" value="PNDRDTASEI"/>
</dbReference>
<keyword evidence="2" id="KW-0285">Flavoprotein</keyword>
<dbReference type="Proteomes" id="UP000215405">
    <property type="component" value="Unassembled WGS sequence"/>
</dbReference>
<dbReference type="Gene3D" id="3.30.390.30">
    <property type="match status" value="1"/>
</dbReference>
<dbReference type="InterPro" id="IPR028202">
    <property type="entry name" value="Reductase_C"/>
</dbReference>
<dbReference type="InterPro" id="IPR036188">
    <property type="entry name" value="FAD/NAD-bd_sf"/>
</dbReference>
<evidence type="ECO:0000256" key="3">
    <source>
        <dbReference type="ARBA" id="ARBA00022827"/>
    </source>
</evidence>
<feature type="domain" description="FAD/NAD(P)-binding" evidence="5">
    <location>
        <begin position="6"/>
        <end position="304"/>
    </location>
</feature>
<feature type="domain" description="Reductase C-terminal" evidence="6">
    <location>
        <begin position="328"/>
        <end position="409"/>
    </location>
</feature>
<sequence length="414" mass="44452">MSDAQTIVIVGSGHAGAQVAASLRQEKFAGEILMFGDEPGLPYQRPPLSKTYMKDGNPDRLLIRNQTFFDDNAIVLRNETRVAAIDREAHEIVLADGERQRYDHLVLATGAVNRALPIPGIDLEGVLELRTLAHAEDIRGRMGAADHIAIIGGGFIGLEFAAMARGLGTDVTVLELADRVMARAIAPETSAYFDEFHRSIGVDLRLGAGVDKIIDRDDGHTGGVVLKDGTRVEADLVLVAAGVAARDELAREAGLPVENGIVVDTMLQTADPAISAIGDCASFIHPLGDSRMRIESVQNATDQARAVALRLAEGQGGGGHPPYSGFPWFWSDQGDRKLQIAGLTAGANGRVVRRNDRGGFLVHCFRDGRYIGLETVNAPGDHLMARRLLAAGVELDRTALEEAGYDLKAFKNRL</sequence>
<dbReference type="SUPFAM" id="SSF55424">
    <property type="entry name" value="FAD/NAD-linked reductases, dimerisation (C-terminal) domain"/>
    <property type="match status" value="1"/>
</dbReference>
<evidence type="ECO:0000313" key="7">
    <source>
        <dbReference type="EMBL" id="OXS99407.1"/>
    </source>
</evidence>
<keyword evidence="8" id="KW-1185">Reference proteome</keyword>
<evidence type="ECO:0000259" key="5">
    <source>
        <dbReference type="Pfam" id="PF07992"/>
    </source>
</evidence>
<keyword evidence="3" id="KW-0274">FAD</keyword>
<comment type="cofactor">
    <cofactor evidence="1">
        <name>FAD</name>
        <dbReference type="ChEBI" id="CHEBI:57692"/>
    </cofactor>
</comment>
<accession>A0A231UTZ2</accession>
<dbReference type="Gene3D" id="3.50.50.60">
    <property type="entry name" value="FAD/NAD(P)-binding domain"/>
    <property type="match status" value="2"/>
</dbReference>
<dbReference type="SUPFAM" id="SSF51905">
    <property type="entry name" value="FAD/NAD(P)-binding domain"/>
    <property type="match status" value="2"/>
</dbReference>
<dbReference type="GO" id="GO:0005737">
    <property type="term" value="C:cytoplasm"/>
    <property type="evidence" value="ECO:0007669"/>
    <property type="project" value="TreeGrafter"/>
</dbReference>
<dbReference type="GO" id="GO:0016651">
    <property type="term" value="F:oxidoreductase activity, acting on NAD(P)H"/>
    <property type="evidence" value="ECO:0007669"/>
    <property type="project" value="TreeGrafter"/>
</dbReference>
<evidence type="ECO:0000313" key="8">
    <source>
        <dbReference type="Proteomes" id="UP000215405"/>
    </source>
</evidence>
<organism evidence="7 8">
    <name type="scientific">Notoacmeibacter marinus</name>
    <dbReference type="NCBI Taxonomy" id="1876515"/>
    <lineage>
        <taxon>Bacteria</taxon>
        <taxon>Pseudomonadati</taxon>
        <taxon>Pseudomonadota</taxon>
        <taxon>Alphaproteobacteria</taxon>
        <taxon>Hyphomicrobiales</taxon>
        <taxon>Notoacmeibacteraceae</taxon>
        <taxon>Notoacmeibacter</taxon>
    </lineage>
</organism>